<dbReference type="EMBL" id="JBEPLY010000001">
    <property type="protein sequence ID" value="MET3598359.1"/>
    <property type="molecule type" value="Genomic_DNA"/>
</dbReference>
<dbReference type="RefSeq" id="WP_106307076.1">
    <property type="nucleotide sequence ID" value="NZ_JBEPLY010000001.1"/>
</dbReference>
<keyword evidence="2" id="KW-1185">Reference proteome</keyword>
<organism evidence="1 2">
    <name type="scientific">Martelella mangrovi</name>
    <dbReference type="NCBI Taxonomy" id="1397477"/>
    <lineage>
        <taxon>Bacteria</taxon>
        <taxon>Pseudomonadati</taxon>
        <taxon>Pseudomonadota</taxon>
        <taxon>Alphaproteobacteria</taxon>
        <taxon>Hyphomicrobiales</taxon>
        <taxon>Aurantimonadaceae</taxon>
        <taxon>Martelella</taxon>
    </lineage>
</organism>
<comment type="caution">
    <text evidence="1">The sequence shown here is derived from an EMBL/GenBank/DDBJ whole genome shotgun (WGS) entry which is preliminary data.</text>
</comment>
<protein>
    <submittedName>
        <fullName evidence="1">Uncharacterized protein</fullName>
    </submittedName>
</protein>
<evidence type="ECO:0000313" key="2">
    <source>
        <dbReference type="Proteomes" id="UP001549164"/>
    </source>
</evidence>
<gene>
    <name evidence="1" type="ORF">ABID12_000280</name>
</gene>
<reference evidence="1 2" key="1">
    <citation type="submission" date="2024-06" db="EMBL/GenBank/DDBJ databases">
        <title>Genomic Encyclopedia of Type Strains, Phase IV (KMG-IV): sequencing the most valuable type-strain genomes for metagenomic binning, comparative biology and taxonomic classification.</title>
        <authorList>
            <person name="Goeker M."/>
        </authorList>
    </citation>
    <scope>NUCLEOTIDE SEQUENCE [LARGE SCALE GENOMIC DNA]</scope>
    <source>
        <strain evidence="1 2">DSM 28102</strain>
    </source>
</reference>
<proteinExistence type="predicted"/>
<evidence type="ECO:0000313" key="1">
    <source>
        <dbReference type="EMBL" id="MET3598359.1"/>
    </source>
</evidence>
<name>A0ABV2I6Y2_9HYPH</name>
<dbReference type="Proteomes" id="UP001549164">
    <property type="component" value="Unassembled WGS sequence"/>
</dbReference>
<sequence length="59" mass="6700">MTNQTDGNKDFTRFLPATAPLPMPDQLIERPRHQGLIATILSPVSVLQRPRAVRFWSRG</sequence>
<accession>A0ABV2I6Y2</accession>